<proteinExistence type="predicted"/>
<dbReference type="AlphaFoldDB" id="A0A443HJ83"/>
<gene>
    <name evidence="2" type="ORF">C8Q69DRAFT_510413</name>
</gene>
<organism evidence="2 3">
    <name type="scientific">Byssochlamys spectabilis</name>
    <name type="common">Paecilomyces variotii</name>
    <dbReference type="NCBI Taxonomy" id="264951"/>
    <lineage>
        <taxon>Eukaryota</taxon>
        <taxon>Fungi</taxon>
        <taxon>Dikarya</taxon>
        <taxon>Ascomycota</taxon>
        <taxon>Pezizomycotina</taxon>
        <taxon>Eurotiomycetes</taxon>
        <taxon>Eurotiomycetidae</taxon>
        <taxon>Eurotiales</taxon>
        <taxon>Thermoascaceae</taxon>
        <taxon>Paecilomyces</taxon>
    </lineage>
</organism>
<dbReference type="GeneID" id="39602464"/>
<evidence type="ECO:0000313" key="3">
    <source>
        <dbReference type="Proteomes" id="UP000283841"/>
    </source>
</evidence>
<dbReference type="VEuPathDB" id="FungiDB:C8Q69DRAFT_510413"/>
<dbReference type="Proteomes" id="UP000283841">
    <property type="component" value="Unassembled WGS sequence"/>
</dbReference>
<sequence length="153" mass="15650">MQIKSLVFCLLAAASGVAAGDSAEEYLSQVGVTGVTNSKTATKLASALKSAYSSIGTRSDYESALSVLNTAVPTLTRSTYLEHIDTTAPPKWFTGLPKEVKSELLSGQSAIDHVYTSVLKIKSSKGNAAAQPTAQVMAGGAVMAGALGVVALL</sequence>
<comment type="caution">
    <text evidence="2">The sequence shown here is derived from an EMBL/GenBank/DDBJ whole genome shotgun (WGS) entry which is preliminary data.</text>
</comment>
<dbReference type="OrthoDB" id="5419608at2759"/>
<keyword evidence="1" id="KW-0732">Signal</keyword>
<feature type="chain" id="PRO_5019291402" evidence="1">
    <location>
        <begin position="20"/>
        <end position="153"/>
    </location>
</feature>
<name>A0A443HJ83_BYSSP</name>
<feature type="signal peptide" evidence="1">
    <location>
        <begin position="1"/>
        <end position="19"/>
    </location>
</feature>
<protein>
    <submittedName>
        <fullName evidence="2">Uncharacterized protein</fullName>
    </submittedName>
</protein>
<evidence type="ECO:0000313" key="2">
    <source>
        <dbReference type="EMBL" id="RWQ91890.1"/>
    </source>
</evidence>
<reference evidence="2 3" key="1">
    <citation type="journal article" date="2018" name="Front. Microbiol.">
        <title>Genomic and genetic insights into a cosmopolitan fungus, Paecilomyces variotii (Eurotiales).</title>
        <authorList>
            <person name="Urquhart A.S."/>
            <person name="Mondo S.J."/>
            <person name="Makela M.R."/>
            <person name="Hane J.K."/>
            <person name="Wiebenga A."/>
            <person name="He G."/>
            <person name="Mihaltcheva S."/>
            <person name="Pangilinan J."/>
            <person name="Lipzen A."/>
            <person name="Barry K."/>
            <person name="de Vries R.P."/>
            <person name="Grigoriev I.V."/>
            <person name="Idnurm A."/>
        </authorList>
    </citation>
    <scope>NUCLEOTIDE SEQUENCE [LARGE SCALE GENOMIC DNA]</scope>
    <source>
        <strain evidence="2 3">CBS 101075</strain>
    </source>
</reference>
<dbReference type="EMBL" id="RCNU01000015">
    <property type="protein sequence ID" value="RWQ91890.1"/>
    <property type="molecule type" value="Genomic_DNA"/>
</dbReference>
<dbReference type="RefSeq" id="XP_028481535.1">
    <property type="nucleotide sequence ID" value="XM_028633187.1"/>
</dbReference>
<evidence type="ECO:0000256" key="1">
    <source>
        <dbReference type="SAM" id="SignalP"/>
    </source>
</evidence>
<accession>A0A443HJ83</accession>
<keyword evidence="3" id="KW-1185">Reference proteome</keyword>